<proteinExistence type="predicted"/>
<reference evidence="2 3" key="1">
    <citation type="submission" date="2017-10" db="EMBL/GenBank/DDBJ databases">
        <title>Draft genome sequences of strains TRE 1, TRE 9, TRE H and TRI 7, isolated from tamarins, belonging to four potential novel Bifidobacterium species.</title>
        <authorList>
            <person name="Mattarelli P."/>
            <person name="Modesto M."/>
            <person name="Puglisi E."/>
            <person name="Morelli L."/>
            <person name="Spezio C."/>
            <person name="Bonetti A."/>
            <person name="Sandri C."/>
        </authorList>
    </citation>
    <scope>NUCLEOTIDE SEQUENCE [LARGE SCALE GENOMIC DNA]</scope>
    <source>
        <strain evidence="3">TRE1</strain>
    </source>
</reference>
<dbReference type="GO" id="GO:0016491">
    <property type="term" value="F:oxidoreductase activity"/>
    <property type="evidence" value="ECO:0007669"/>
    <property type="project" value="InterPro"/>
</dbReference>
<dbReference type="GO" id="GO:0010181">
    <property type="term" value="F:FMN binding"/>
    <property type="evidence" value="ECO:0007669"/>
    <property type="project" value="TreeGrafter"/>
</dbReference>
<dbReference type="PANTHER" id="PTHR30543:SF21">
    <property type="entry name" value="NAD(P)H-DEPENDENT FMN REDUCTASE LOT6"/>
    <property type="match status" value="1"/>
</dbReference>
<feature type="domain" description="NADPH-dependent FMN reductase-like" evidence="1">
    <location>
        <begin position="3"/>
        <end position="148"/>
    </location>
</feature>
<dbReference type="PANTHER" id="PTHR30543">
    <property type="entry name" value="CHROMATE REDUCTASE"/>
    <property type="match status" value="1"/>
</dbReference>
<dbReference type="Gene3D" id="3.40.50.360">
    <property type="match status" value="1"/>
</dbReference>
<dbReference type="SUPFAM" id="SSF52218">
    <property type="entry name" value="Flavoproteins"/>
    <property type="match status" value="1"/>
</dbReference>
<dbReference type="RefSeq" id="WP_100510332.1">
    <property type="nucleotide sequence ID" value="NZ_PEBI01000001.1"/>
</dbReference>
<evidence type="ECO:0000313" key="2">
    <source>
        <dbReference type="EMBL" id="PJM74189.1"/>
    </source>
</evidence>
<dbReference type="InterPro" id="IPR029039">
    <property type="entry name" value="Flavoprotein-like_sf"/>
</dbReference>
<dbReference type="Proteomes" id="UP000229095">
    <property type="component" value="Unassembled WGS sequence"/>
</dbReference>
<organism evidence="2 3">
    <name type="scientific">Bifidobacterium primatium</name>
    <dbReference type="NCBI Taxonomy" id="2045438"/>
    <lineage>
        <taxon>Bacteria</taxon>
        <taxon>Bacillati</taxon>
        <taxon>Actinomycetota</taxon>
        <taxon>Actinomycetes</taxon>
        <taxon>Bifidobacteriales</taxon>
        <taxon>Bifidobacteriaceae</taxon>
        <taxon>Bifidobacterium</taxon>
    </lineage>
</organism>
<dbReference type="InterPro" id="IPR050712">
    <property type="entry name" value="NAD(P)H-dep_reductase"/>
</dbReference>
<sequence length="183" mass="19779">MAKILFIVGSLHKNGFNKQLAEEAKKLIGDRAEVEFLDYTNVPFFSQDDEYPAPDAVSAVRREVVLADGVWIFSPEYNYSYPGVLKNLLDWLSRPLEPFPAESASVLAGKKIALSSVAGQSAGAGTRGKLTEVLGFNKAELLDDQVGVTLAPEAWGTGELGLSDEDRAKLGAQADAFLKFIAE</sequence>
<gene>
    <name evidence="2" type="ORF">CS006_03430</name>
</gene>
<name>A0A2M9HBL5_9BIFI</name>
<accession>A0A2M9HBL5</accession>
<evidence type="ECO:0000259" key="1">
    <source>
        <dbReference type="Pfam" id="PF03358"/>
    </source>
</evidence>
<dbReference type="GO" id="GO:0005829">
    <property type="term" value="C:cytosol"/>
    <property type="evidence" value="ECO:0007669"/>
    <property type="project" value="TreeGrafter"/>
</dbReference>
<comment type="caution">
    <text evidence="2">The sequence shown here is derived from an EMBL/GenBank/DDBJ whole genome shotgun (WGS) entry which is preliminary data.</text>
</comment>
<dbReference type="OrthoDB" id="9812295at2"/>
<dbReference type="InterPro" id="IPR005025">
    <property type="entry name" value="FMN_Rdtase-like_dom"/>
</dbReference>
<dbReference type="Pfam" id="PF03358">
    <property type="entry name" value="FMN_red"/>
    <property type="match status" value="1"/>
</dbReference>
<keyword evidence="3" id="KW-1185">Reference proteome</keyword>
<protein>
    <submittedName>
        <fullName evidence="2">Flavin reductase</fullName>
    </submittedName>
</protein>
<dbReference type="EMBL" id="PEBI01000001">
    <property type="protein sequence ID" value="PJM74189.1"/>
    <property type="molecule type" value="Genomic_DNA"/>
</dbReference>
<dbReference type="AlphaFoldDB" id="A0A2M9HBL5"/>
<evidence type="ECO:0000313" key="3">
    <source>
        <dbReference type="Proteomes" id="UP000229095"/>
    </source>
</evidence>